<dbReference type="InterPro" id="IPR051540">
    <property type="entry name" value="S-2-haloacid_dehalogenase"/>
</dbReference>
<organism evidence="3 6">
    <name type="scientific">Poseidonibacter ostreae</name>
    <dbReference type="NCBI Taxonomy" id="2654171"/>
    <lineage>
        <taxon>Bacteria</taxon>
        <taxon>Pseudomonadati</taxon>
        <taxon>Campylobacterota</taxon>
        <taxon>Epsilonproteobacteria</taxon>
        <taxon>Campylobacterales</taxon>
        <taxon>Arcobacteraceae</taxon>
        <taxon>Poseidonibacter</taxon>
    </lineage>
</organism>
<dbReference type="Proteomes" id="UP000461010">
    <property type="component" value="Unassembled WGS sequence"/>
</dbReference>
<dbReference type="InterPro" id="IPR023198">
    <property type="entry name" value="PGP-like_dom2"/>
</dbReference>
<dbReference type="PANTHER" id="PTHR43316">
    <property type="entry name" value="HYDROLASE, HALOACID DELAHOGENASE-RELATED"/>
    <property type="match status" value="1"/>
</dbReference>
<comment type="similarity">
    <text evidence="1">Belongs to the HAD-like hydrolase superfamily. S-2-haloalkanoic acid dehalogenase family.</text>
</comment>
<dbReference type="InterPro" id="IPR036412">
    <property type="entry name" value="HAD-like_sf"/>
</dbReference>
<dbReference type="GO" id="GO:0019120">
    <property type="term" value="F:hydrolase activity, acting on acid halide bonds, in C-halide compounds"/>
    <property type="evidence" value="ECO:0007669"/>
    <property type="project" value="InterPro"/>
</dbReference>
<dbReference type="Proteomes" id="UP000472839">
    <property type="component" value="Unassembled WGS sequence"/>
</dbReference>
<evidence type="ECO:0000256" key="1">
    <source>
        <dbReference type="ARBA" id="ARBA00008106"/>
    </source>
</evidence>
<dbReference type="NCBIfam" id="TIGR01493">
    <property type="entry name" value="HAD-SF-IA-v2"/>
    <property type="match status" value="1"/>
</dbReference>
<protein>
    <submittedName>
        <fullName evidence="3">Haloacid dehalogenase type II</fullName>
    </submittedName>
</protein>
<dbReference type="Pfam" id="PF00702">
    <property type="entry name" value="Hydrolase"/>
    <property type="match status" value="1"/>
</dbReference>
<dbReference type="RefSeq" id="WP_152188321.1">
    <property type="nucleotide sequence ID" value="NZ_WFKI01000008.1"/>
</dbReference>
<dbReference type="InterPro" id="IPR023214">
    <property type="entry name" value="HAD_sf"/>
</dbReference>
<evidence type="ECO:0000313" key="5">
    <source>
        <dbReference type="Proteomes" id="UP000461010"/>
    </source>
</evidence>
<name>A0A6L4WVB8_9BACT</name>
<dbReference type="CDD" id="cd02588">
    <property type="entry name" value="HAD_L2-DEX"/>
    <property type="match status" value="1"/>
</dbReference>
<evidence type="ECO:0000313" key="4">
    <source>
        <dbReference type="EMBL" id="KAB7892263.1"/>
    </source>
</evidence>
<sequence length="225" mass="25497">MSKNITLAFDVYGTLIDTNGVLVLLEQLIADKAKSFSQTWREKQLEYSFRRAAMVNYVTFATCTLYALEYTCKYYNVSLSKEQKDELMSICKVLPAFDEVKEALTELKKDGFRIFAFSNGEKATLEKLLDNANIKDLFLGIVSVDDIKTFKPTPGAYAHFLRQADVKGEEAWLISSNSFDVTGSISAGMKSAWVQRSSDMIFDPWEIKPTLVVNSLLDFTKKIRD</sequence>
<dbReference type="SUPFAM" id="SSF56784">
    <property type="entry name" value="HAD-like"/>
    <property type="match status" value="1"/>
</dbReference>
<dbReference type="SFLD" id="SFLDG01129">
    <property type="entry name" value="C1.5:_HAD__Beta-PGM__Phosphata"/>
    <property type="match status" value="1"/>
</dbReference>
<evidence type="ECO:0000313" key="3">
    <source>
        <dbReference type="EMBL" id="KAB7890452.1"/>
    </source>
</evidence>
<proteinExistence type="inferred from homology"/>
<dbReference type="PANTHER" id="PTHR43316:SF3">
    <property type="entry name" value="HALOACID DEHALOGENASE, TYPE II (AFU_ORTHOLOGUE AFUA_2G07750)-RELATED"/>
    <property type="match status" value="1"/>
</dbReference>
<reference evidence="5 6" key="1">
    <citation type="submission" date="2019-10" db="EMBL/GenBank/DDBJ databases">
        <title>Poseidonibacter ostreae sp. nov., isolated from the gut of the Ostrea denselamellosa.</title>
        <authorList>
            <person name="Choi A."/>
        </authorList>
    </citation>
    <scope>NUCLEOTIDE SEQUENCE [LARGE SCALE GENOMIC DNA]</scope>
    <source>
        <strain evidence="3 6">SJOD-M-33</strain>
        <strain evidence="4 5">SJOD-M-5</strain>
    </source>
</reference>
<dbReference type="PRINTS" id="PR00413">
    <property type="entry name" value="HADHALOGNASE"/>
</dbReference>
<gene>
    <name evidence="4" type="ORF">GBG18_03145</name>
    <name evidence="3" type="ORF">GBG19_03055</name>
</gene>
<evidence type="ECO:0000313" key="6">
    <source>
        <dbReference type="Proteomes" id="UP000472839"/>
    </source>
</evidence>
<dbReference type="SFLD" id="SFLDS00003">
    <property type="entry name" value="Haloacid_Dehalogenase"/>
    <property type="match status" value="1"/>
</dbReference>
<dbReference type="Gene3D" id="3.40.50.1000">
    <property type="entry name" value="HAD superfamily/HAD-like"/>
    <property type="match status" value="1"/>
</dbReference>
<dbReference type="AlphaFoldDB" id="A0A6L4WVB8"/>
<dbReference type="Gene3D" id="1.10.150.240">
    <property type="entry name" value="Putative phosphatase, domain 2"/>
    <property type="match status" value="1"/>
</dbReference>
<comment type="caution">
    <text evidence="3">The sequence shown here is derived from an EMBL/GenBank/DDBJ whole genome shotgun (WGS) entry which is preliminary data.</text>
</comment>
<dbReference type="EMBL" id="WFKK01000005">
    <property type="protein sequence ID" value="KAB7890452.1"/>
    <property type="molecule type" value="Genomic_DNA"/>
</dbReference>
<keyword evidence="5" id="KW-1185">Reference proteome</keyword>
<accession>A0A6L4WVB8</accession>
<dbReference type="InterPro" id="IPR006328">
    <property type="entry name" value="2-HAD"/>
</dbReference>
<keyword evidence="2" id="KW-0378">Hydrolase</keyword>
<dbReference type="EMBL" id="WFKJ01000006">
    <property type="protein sequence ID" value="KAB7892263.1"/>
    <property type="molecule type" value="Genomic_DNA"/>
</dbReference>
<dbReference type="NCBIfam" id="TIGR01428">
    <property type="entry name" value="HAD_type_II"/>
    <property type="match status" value="1"/>
</dbReference>
<dbReference type="InterPro" id="IPR006439">
    <property type="entry name" value="HAD-SF_hydro_IA"/>
</dbReference>
<evidence type="ECO:0000256" key="2">
    <source>
        <dbReference type="ARBA" id="ARBA00022801"/>
    </source>
</evidence>